<dbReference type="InterPro" id="IPR050131">
    <property type="entry name" value="Peptidase_S8_subtilisin-like"/>
</dbReference>
<keyword evidence="3" id="KW-0378">Hydrolase</keyword>
<dbReference type="Proteomes" id="UP000652074">
    <property type="component" value="Unassembled WGS sequence"/>
</dbReference>
<dbReference type="Gene3D" id="3.40.50.200">
    <property type="entry name" value="Peptidase S8/S53 domain"/>
    <property type="match status" value="1"/>
</dbReference>
<evidence type="ECO:0000313" key="7">
    <source>
        <dbReference type="EMBL" id="NMF88997.1"/>
    </source>
</evidence>
<evidence type="ECO:0000256" key="4">
    <source>
        <dbReference type="ARBA" id="ARBA00022825"/>
    </source>
</evidence>
<evidence type="ECO:0000256" key="2">
    <source>
        <dbReference type="ARBA" id="ARBA00022670"/>
    </source>
</evidence>
<proteinExistence type="inferred from homology"/>
<dbReference type="PANTHER" id="PTHR43806">
    <property type="entry name" value="PEPTIDASE S8"/>
    <property type="match status" value="1"/>
</dbReference>
<evidence type="ECO:0000256" key="1">
    <source>
        <dbReference type="ARBA" id="ARBA00011073"/>
    </source>
</evidence>
<dbReference type="SUPFAM" id="SSF52743">
    <property type="entry name" value="Subtilisin-like"/>
    <property type="match status" value="1"/>
</dbReference>
<dbReference type="PROSITE" id="PS51892">
    <property type="entry name" value="SUBTILASE"/>
    <property type="match status" value="1"/>
</dbReference>
<evidence type="ECO:0000256" key="5">
    <source>
        <dbReference type="PROSITE-ProRule" id="PRU01240"/>
    </source>
</evidence>
<accession>A0ABX1MM16</accession>
<comment type="caution">
    <text evidence="5">Lacks conserved residue(s) required for the propagation of feature annotation.</text>
</comment>
<sequence>MLRPIRVGLIDSAVRGAPAAAVVETRLLTSAGNDRTGHGTQIASCVLQHCPSAELLVAQVFGEGRDSSVDAVLEGLDWLVSRGVQLINMSFGMGGASARLASACRRAASAGAILVASAPARGSVTFPAALGDCLAVTGDARCAPGEVSWLGTPAADFGTHPFCDPRNPERGGGASIAAARMTGLIGSLLEGGADAFDVRRELRCRAAYVGAERRHA</sequence>
<reference evidence="7 8" key="1">
    <citation type="submission" date="2019-12" db="EMBL/GenBank/DDBJ databases">
        <title>Comparative genomics gives insights into the taxonomy of the Azoarcus-Aromatoleum group and reveals separate origins of nif in the plant-associated Azoarcus and non-plant-associated Aromatoleum sub-groups.</title>
        <authorList>
            <person name="Lafos M."/>
            <person name="Maluk M."/>
            <person name="Batista M."/>
            <person name="Junghare M."/>
            <person name="Carmona M."/>
            <person name="Faoro H."/>
            <person name="Cruz L.M."/>
            <person name="Battistoni F."/>
            <person name="De Souza E."/>
            <person name="Pedrosa F."/>
            <person name="Chen W.-M."/>
            <person name="Poole P.S."/>
            <person name="Dixon R.A."/>
            <person name="James E.K."/>
        </authorList>
    </citation>
    <scope>NUCLEOTIDE SEQUENCE [LARGE SCALE GENOMIC DNA]</scope>
    <source>
        <strain evidence="7 8">ToN1</strain>
    </source>
</reference>
<dbReference type="InterPro" id="IPR036852">
    <property type="entry name" value="Peptidase_S8/S53_dom_sf"/>
</dbReference>
<dbReference type="RefSeq" id="WP_169206372.1">
    <property type="nucleotide sequence ID" value="NZ_CP059560.1"/>
</dbReference>
<evidence type="ECO:0000256" key="3">
    <source>
        <dbReference type="ARBA" id="ARBA00022801"/>
    </source>
</evidence>
<gene>
    <name evidence="7" type="ORF">GPA26_10985</name>
</gene>
<keyword evidence="2" id="KW-0645">Protease</keyword>
<comment type="caution">
    <text evidence="7">The sequence shown here is derived from an EMBL/GenBank/DDBJ whole genome shotgun (WGS) entry which is preliminary data.</text>
</comment>
<evidence type="ECO:0000313" key="8">
    <source>
        <dbReference type="Proteomes" id="UP000652074"/>
    </source>
</evidence>
<keyword evidence="4" id="KW-0720">Serine protease</keyword>
<comment type="similarity">
    <text evidence="1 5">Belongs to the peptidase S8 family.</text>
</comment>
<dbReference type="PANTHER" id="PTHR43806:SF11">
    <property type="entry name" value="CEREVISIN-RELATED"/>
    <property type="match status" value="1"/>
</dbReference>
<dbReference type="Pfam" id="PF00082">
    <property type="entry name" value="Peptidase_S8"/>
    <property type="match status" value="1"/>
</dbReference>
<keyword evidence="8" id="KW-1185">Reference proteome</keyword>
<name>A0ABX1MM16_9RHOO</name>
<protein>
    <submittedName>
        <fullName evidence="7">S8 family serine peptidase</fullName>
    </submittedName>
</protein>
<dbReference type="EMBL" id="WTVR01000018">
    <property type="protein sequence ID" value="NMF88997.1"/>
    <property type="molecule type" value="Genomic_DNA"/>
</dbReference>
<organism evidence="7 8">
    <name type="scientific">Aromatoleum petrolei</name>
    <dbReference type="NCBI Taxonomy" id="76116"/>
    <lineage>
        <taxon>Bacteria</taxon>
        <taxon>Pseudomonadati</taxon>
        <taxon>Pseudomonadota</taxon>
        <taxon>Betaproteobacteria</taxon>
        <taxon>Rhodocyclales</taxon>
        <taxon>Rhodocyclaceae</taxon>
        <taxon>Aromatoleum</taxon>
    </lineage>
</organism>
<dbReference type="InterPro" id="IPR000209">
    <property type="entry name" value="Peptidase_S8/S53_dom"/>
</dbReference>
<evidence type="ECO:0000259" key="6">
    <source>
        <dbReference type="Pfam" id="PF00082"/>
    </source>
</evidence>
<feature type="domain" description="Peptidase S8/S53" evidence="6">
    <location>
        <begin position="31"/>
        <end position="138"/>
    </location>
</feature>